<dbReference type="PANTHER" id="PTHR30290:SF81">
    <property type="entry name" value="OLIGOPEPTIDE-BINDING PROTEIN OPPA"/>
    <property type="match status" value="1"/>
</dbReference>
<dbReference type="Proteomes" id="UP000184465">
    <property type="component" value="Unassembled WGS sequence"/>
</dbReference>
<dbReference type="RefSeq" id="WP_073147255.1">
    <property type="nucleotide sequence ID" value="NZ_FRAG01000006.1"/>
</dbReference>
<feature type="signal peptide" evidence="5">
    <location>
        <begin position="1"/>
        <end position="21"/>
    </location>
</feature>
<dbReference type="InterPro" id="IPR000914">
    <property type="entry name" value="SBP_5_dom"/>
</dbReference>
<dbReference type="AlphaFoldDB" id="A0A1M6LIW0"/>
<feature type="compositionally biased region" description="Polar residues" evidence="4">
    <location>
        <begin position="26"/>
        <end position="35"/>
    </location>
</feature>
<accession>A0A1M6LIW0</accession>
<dbReference type="InterPro" id="IPR039424">
    <property type="entry name" value="SBP_5"/>
</dbReference>
<dbReference type="Gene3D" id="3.40.190.10">
    <property type="entry name" value="Periplasmic binding protein-like II"/>
    <property type="match status" value="1"/>
</dbReference>
<evidence type="ECO:0000256" key="1">
    <source>
        <dbReference type="ARBA" id="ARBA00004193"/>
    </source>
</evidence>
<dbReference type="PROSITE" id="PS51257">
    <property type="entry name" value="PROKAR_LIPOPROTEIN"/>
    <property type="match status" value="1"/>
</dbReference>
<dbReference type="PANTHER" id="PTHR30290">
    <property type="entry name" value="PERIPLASMIC BINDING COMPONENT OF ABC TRANSPORTER"/>
    <property type="match status" value="1"/>
</dbReference>
<dbReference type="SUPFAM" id="SSF53850">
    <property type="entry name" value="Periplasmic binding protein-like II"/>
    <property type="match status" value="1"/>
</dbReference>
<organism evidence="7 8">
    <name type="scientific">Paramaledivibacter caminithermalis (strain DSM 15212 / CIP 107654 / DViRD3)</name>
    <name type="common">Clostridium caminithermale</name>
    <dbReference type="NCBI Taxonomy" id="1121301"/>
    <lineage>
        <taxon>Bacteria</taxon>
        <taxon>Bacillati</taxon>
        <taxon>Bacillota</taxon>
        <taxon>Clostridia</taxon>
        <taxon>Peptostreptococcales</taxon>
        <taxon>Caminicellaceae</taxon>
        <taxon>Paramaledivibacter</taxon>
    </lineage>
</organism>
<dbReference type="GO" id="GO:0042597">
    <property type="term" value="C:periplasmic space"/>
    <property type="evidence" value="ECO:0007669"/>
    <property type="project" value="UniProtKB-ARBA"/>
</dbReference>
<evidence type="ECO:0000313" key="8">
    <source>
        <dbReference type="Proteomes" id="UP000184465"/>
    </source>
</evidence>
<dbReference type="PROSITE" id="PS01040">
    <property type="entry name" value="SBP_BACTERIAL_5"/>
    <property type="match status" value="1"/>
</dbReference>
<dbReference type="GO" id="GO:0015833">
    <property type="term" value="P:peptide transport"/>
    <property type="evidence" value="ECO:0007669"/>
    <property type="project" value="TreeGrafter"/>
</dbReference>
<keyword evidence="3 5" id="KW-0732">Signal</keyword>
<evidence type="ECO:0000313" key="7">
    <source>
        <dbReference type="EMBL" id="SHJ71146.1"/>
    </source>
</evidence>
<dbReference type="EMBL" id="FRAG01000006">
    <property type="protein sequence ID" value="SHJ71146.1"/>
    <property type="molecule type" value="Genomic_DNA"/>
</dbReference>
<feature type="region of interest" description="Disordered" evidence="4">
    <location>
        <begin position="26"/>
        <end position="74"/>
    </location>
</feature>
<keyword evidence="8" id="KW-1185">Reference proteome</keyword>
<feature type="chain" id="PRO_5039178059" evidence="5">
    <location>
        <begin position="22"/>
        <end position="597"/>
    </location>
</feature>
<feature type="domain" description="Solute-binding protein family 5" evidence="6">
    <location>
        <begin position="118"/>
        <end position="509"/>
    </location>
</feature>
<protein>
    <submittedName>
        <fullName evidence="7">Peptide/nickel transport system substrate-binding protein</fullName>
    </submittedName>
</protein>
<evidence type="ECO:0000256" key="4">
    <source>
        <dbReference type="SAM" id="MobiDB-lite"/>
    </source>
</evidence>
<dbReference type="Gene3D" id="3.10.105.10">
    <property type="entry name" value="Dipeptide-binding Protein, Domain 3"/>
    <property type="match status" value="1"/>
</dbReference>
<dbReference type="Pfam" id="PF00496">
    <property type="entry name" value="SBP_bac_5"/>
    <property type="match status" value="1"/>
</dbReference>
<name>A0A1M6LIW0_PARC5</name>
<dbReference type="InterPro" id="IPR023765">
    <property type="entry name" value="SBP_5_CS"/>
</dbReference>
<evidence type="ECO:0000256" key="3">
    <source>
        <dbReference type="ARBA" id="ARBA00022729"/>
    </source>
</evidence>
<evidence type="ECO:0000259" key="6">
    <source>
        <dbReference type="Pfam" id="PF00496"/>
    </source>
</evidence>
<dbReference type="GO" id="GO:1904680">
    <property type="term" value="F:peptide transmembrane transporter activity"/>
    <property type="evidence" value="ECO:0007669"/>
    <property type="project" value="TreeGrafter"/>
</dbReference>
<comment type="subcellular location">
    <subcellularLocation>
        <location evidence="1">Cell membrane</location>
        <topology evidence="1">Lipid-anchor</topology>
    </subcellularLocation>
</comment>
<gene>
    <name evidence="7" type="ORF">SAMN02745912_00823</name>
</gene>
<evidence type="ECO:0000256" key="5">
    <source>
        <dbReference type="SAM" id="SignalP"/>
    </source>
</evidence>
<comment type="similarity">
    <text evidence="2">Belongs to the bacterial solute-binding protein 5 family.</text>
</comment>
<sequence length="597" mass="68389">MFKRSLVFLLVFCLIFTLALSGCSKETNSDSQGSGEKQVADQISEAGQQDAQNVKKQESDSTVPNPAKTRDSSNTFIVGDSGGFKGQFISAYNSSVTDAYVMRLCFSPLLRYNNKGEIENVVAKSYEVSEDHKTFTFHLRDDVKFSDGTPLTAKDVAFTYHTVADPSYDGRHIAVVQDIVGFDEYNKDKEGKIKFMEGIKVIDDYTISFTFKEALRINIENFIGQLYIMPEHFYGFEKGHTEELKAKQHEILGSGPYKLVKFEPGQFVEMEINENYFGDKKPQIPRVIIKQTEDSTQTEELVAGQIDMIAGEIDPDKLEIAKEAGFIDFYKYPRSGYGYLKFNCQEEPTNDKNVRKALVYGFNRKAFVDTFFKGLAKTQDVPINQVAWGYTKELQEKLTSYDYNPEKAAELLEQAGWKLGDDGYRYKDGKKLTIHIASIAEAEMWEMVAGLMAENYKQIGVELEISMMDFNSLLTKVYDEREGFNMYSMAVNFYTPDPAQDLYSNWHSKFDIQGGDNTARFRNDKNDELLVELRKEFDLDKAKKLYEEWALNINDEMPILILYANLYTDLVNNRVKGYNPTAIYNWSHDIVNMYIEE</sequence>
<proteinExistence type="inferred from homology"/>
<dbReference type="InterPro" id="IPR030678">
    <property type="entry name" value="Peptide/Ni-bd"/>
</dbReference>
<dbReference type="Gene3D" id="3.90.76.10">
    <property type="entry name" value="Dipeptide-binding Protein, Domain 1"/>
    <property type="match status" value="1"/>
</dbReference>
<dbReference type="STRING" id="1121301.SAMN02745912_00823"/>
<reference evidence="7 8" key="1">
    <citation type="submission" date="2016-11" db="EMBL/GenBank/DDBJ databases">
        <authorList>
            <person name="Jaros S."/>
            <person name="Januszkiewicz K."/>
            <person name="Wedrychowicz H."/>
        </authorList>
    </citation>
    <scope>NUCLEOTIDE SEQUENCE [LARGE SCALE GENOMIC DNA]</scope>
    <source>
        <strain evidence="7 8">DSM 15212</strain>
    </source>
</reference>
<dbReference type="PIRSF" id="PIRSF002741">
    <property type="entry name" value="MppA"/>
    <property type="match status" value="1"/>
</dbReference>
<dbReference type="OrthoDB" id="9772924at2"/>
<evidence type="ECO:0000256" key="2">
    <source>
        <dbReference type="ARBA" id="ARBA00005695"/>
    </source>
</evidence>
<dbReference type="GO" id="GO:0043190">
    <property type="term" value="C:ATP-binding cassette (ABC) transporter complex"/>
    <property type="evidence" value="ECO:0007669"/>
    <property type="project" value="InterPro"/>
</dbReference>